<dbReference type="KEGG" id="snq:CP978_04370"/>
<dbReference type="Pfam" id="PF03916">
    <property type="entry name" value="NrfD"/>
    <property type="match status" value="1"/>
</dbReference>
<dbReference type="GO" id="GO:0005886">
    <property type="term" value="C:plasma membrane"/>
    <property type="evidence" value="ECO:0007669"/>
    <property type="project" value="UniProtKB-SubCell"/>
</dbReference>
<name>A0A0B5DDP5_9ACTN</name>
<protein>
    <submittedName>
        <fullName evidence="8">Polysulfide reductase</fullName>
    </submittedName>
</protein>
<keyword evidence="3" id="KW-1003">Cell membrane</keyword>
<comment type="similarity">
    <text evidence="2">Belongs to the NrfD family.</text>
</comment>
<gene>
    <name evidence="9" type="ORF">CP978_04370</name>
    <name evidence="8" type="ORF">SNOD_03985</name>
</gene>
<keyword evidence="6 7" id="KW-0472">Membrane</keyword>
<reference evidence="8 10" key="2">
    <citation type="journal article" date="2016" name="Appl. Microbiol. Biotechnol.">
        <title>Exploiting the genome sequence of Streptomyces nodosus for enhanced antibiotic production.</title>
        <authorList>
            <person name="Sweeney P."/>
            <person name="Murphy C.D."/>
            <person name="Caffrey P."/>
        </authorList>
    </citation>
    <scope>NUCLEOTIDE SEQUENCE [LARGE SCALE GENOMIC DNA]</scope>
    <source>
        <strain evidence="8 10">ATCC 14899</strain>
    </source>
</reference>
<evidence type="ECO:0000313" key="9">
    <source>
        <dbReference type="EMBL" id="QEV37871.1"/>
    </source>
</evidence>
<dbReference type="Gene3D" id="1.20.1630.10">
    <property type="entry name" value="Formate dehydrogenase/DMSO reductase domain"/>
    <property type="match status" value="1"/>
</dbReference>
<feature type="transmembrane region" description="Helical" evidence="7">
    <location>
        <begin position="26"/>
        <end position="48"/>
    </location>
</feature>
<evidence type="ECO:0000256" key="6">
    <source>
        <dbReference type="ARBA" id="ARBA00023136"/>
    </source>
</evidence>
<dbReference type="InterPro" id="IPR052049">
    <property type="entry name" value="Electron_transfer_protein"/>
</dbReference>
<sequence>MVPKAEFESYYGRPVIKAPSWAATDIAGYFFLGGLAGAGSVFAAGAHLTGRPRTATALKVSSLAAVSLSAAALVHDLGRPGRFANMLRVLKPTSPMSVGSWLLSAYGPAAGVAAASAVTGKAPRIGALGTGAAALVGPAVASYTGVLAADTAVPAWHGVHRELPYLFVASATAAAAGMALVTGPTGENRPARCAAGLAALADTAVAAAAERRLGMVAETWREGRPGTLLRTARVLTVSGAVGAAVLGRHRGAAIASGLALLAGSACTRFGVFAAGIASAEDPKYTVVPQRETKRT</sequence>
<dbReference type="PANTHER" id="PTHR34856:SF2">
    <property type="entry name" value="PROTEIN NRFD"/>
    <property type="match status" value="1"/>
</dbReference>
<evidence type="ECO:0000256" key="1">
    <source>
        <dbReference type="ARBA" id="ARBA00004651"/>
    </source>
</evidence>
<comment type="subcellular location">
    <subcellularLocation>
        <location evidence="1">Cell membrane</location>
        <topology evidence="1">Multi-pass membrane protein</topology>
    </subcellularLocation>
</comment>
<keyword evidence="4 7" id="KW-0812">Transmembrane</keyword>
<dbReference type="EMBL" id="CP023747">
    <property type="protein sequence ID" value="QEV37871.1"/>
    <property type="molecule type" value="Genomic_DNA"/>
</dbReference>
<evidence type="ECO:0000313" key="8">
    <source>
        <dbReference type="EMBL" id="AJE39280.1"/>
    </source>
</evidence>
<feature type="transmembrane region" description="Helical" evidence="7">
    <location>
        <begin position="60"/>
        <end position="78"/>
    </location>
</feature>
<dbReference type="Proteomes" id="UP000031526">
    <property type="component" value="Chromosome"/>
</dbReference>
<reference evidence="10" key="1">
    <citation type="submission" date="2014-09" db="EMBL/GenBank/DDBJ databases">
        <title>Sequence of the Streptomyces nodosus genome.</title>
        <authorList>
            <person name="Sweeney P."/>
            <person name="Stephens N."/>
            <person name="Murphy C."/>
            <person name="Caffrey P."/>
        </authorList>
    </citation>
    <scope>NUCLEOTIDE SEQUENCE [LARGE SCALE GENOMIC DNA]</scope>
    <source>
        <strain evidence="10">ATCC 14899</strain>
    </source>
</reference>
<feature type="transmembrane region" description="Helical" evidence="7">
    <location>
        <begin position="125"/>
        <end position="143"/>
    </location>
</feature>
<keyword evidence="10" id="KW-1185">Reference proteome</keyword>
<evidence type="ECO:0000256" key="2">
    <source>
        <dbReference type="ARBA" id="ARBA00008929"/>
    </source>
</evidence>
<evidence type="ECO:0000313" key="11">
    <source>
        <dbReference type="Proteomes" id="UP000325763"/>
    </source>
</evidence>
<dbReference type="HOGENOM" id="CLU_045348_0_0_11"/>
<evidence type="ECO:0000256" key="5">
    <source>
        <dbReference type="ARBA" id="ARBA00022989"/>
    </source>
</evidence>
<dbReference type="PANTHER" id="PTHR34856">
    <property type="entry name" value="PROTEIN NRFD"/>
    <property type="match status" value="1"/>
</dbReference>
<dbReference type="EMBL" id="CP009313">
    <property type="protein sequence ID" value="AJE39280.1"/>
    <property type="molecule type" value="Genomic_DNA"/>
</dbReference>
<dbReference type="OrthoDB" id="112837at2"/>
<evidence type="ECO:0000256" key="4">
    <source>
        <dbReference type="ARBA" id="ARBA00022692"/>
    </source>
</evidence>
<dbReference type="Proteomes" id="UP000325763">
    <property type="component" value="Chromosome"/>
</dbReference>
<evidence type="ECO:0000313" key="10">
    <source>
        <dbReference type="Proteomes" id="UP000031526"/>
    </source>
</evidence>
<organism evidence="8 10">
    <name type="scientific">Streptomyces nodosus</name>
    <dbReference type="NCBI Taxonomy" id="40318"/>
    <lineage>
        <taxon>Bacteria</taxon>
        <taxon>Bacillati</taxon>
        <taxon>Actinomycetota</taxon>
        <taxon>Actinomycetes</taxon>
        <taxon>Kitasatosporales</taxon>
        <taxon>Streptomycetaceae</taxon>
        <taxon>Streptomyces</taxon>
    </lineage>
</organism>
<feature type="transmembrane region" description="Helical" evidence="7">
    <location>
        <begin position="98"/>
        <end position="118"/>
    </location>
</feature>
<keyword evidence="5 7" id="KW-1133">Transmembrane helix</keyword>
<dbReference type="AlphaFoldDB" id="A0A0B5DDP5"/>
<dbReference type="STRING" id="40318.SNOD_03985"/>
<accession>A0A0B5DDP5</accession>
<evidence type="ECO:0000256" key="3">
    <source>
        <dbReference type="ARBA" id="ARBA00022475"/>
    </source>
</evidence>
<reference evidence="9 11" key="3">
    <citation type="submission" date="2017-09" db="EMBL/GenBank/DDBJ databases">
        <title>Streptomyces genome completion.</title>
        <authorList>
            <person name="Lee N."/>
            <person name="Cho B.-K."/>
        </authorList>
    </citation>
    <scope>NUCLEOTIDE SEQUENCE [LARGE SCALE GENOMIC DNA]</scope>
    <source>
        <strain evidence="9 11">ATCC 14899</strain>
    </source>
</reference>
<dbReference type="InterPro" id="IPR005614">
    <property type="entry name" value="NrfD-like"/>
</dbReference>
<feature type="transmembrane region" description="Helical" evidence="7">
    <location>
        <begin position="163"/>
        <end position="182"/>
    </location>
</feature>
<proteinExistence type="inferred from homology"/>
<evidence type="ECO:0000256" key="7">
    <source>
        <dbReference type="SAM" id="Phobius"/>
    </source>
</evidence>